<evidence type="ECO:0000313" key="1">
    <source>
        <dbReference type="EMBL" id="CAE7770264.1"/>
    </source>
</evidence>
<protein>
    <submittedName>
        <fullName evidence="1">FucT6 protein</fullName>
    </submittedName>
</protein>
<dbReference type="AlphaFoldDB" id="A0A812YB47"/>
<reference evidence="1" key="1">
    <citation type="submission" date="2021-02" db="EMBL/GenBank/DDBJ databases">
        <authorList>
            <person name="Dougan E. K."/>
            <person name="Rhodes N."/>
            <person name="Thang M."/>
            <person name="Chan C."/>
        </authorList>
    </citation>
    <scope>NUCLEOTIDE SEQUENCE</scope>
</reference>
<proteinExistence type="predicted"/>
<accession>A0A812YB47</accession>
<name>A0A812YB47_SYMPI</name>
<evidence type="ECO:0000313" key="2">
    <source>
        <dbReference type="Proteomes" id="UP000649617"/>
    </source>
</evidence>
<feature type="non-terminal residue" evidence="1">
    <location>
        <position position="1"/>
    </location>
</feature>
<organism evidence="1 2">
    <name type="scientific">Symbiodinium pilosum</name>
    <name type="common">Dinoflagellate</name>
    <dbReference type="NCBI Taxonomy" id="2952"/>
    <lineage>
        <taxon>Eukaryota</taxon>
        <taxon>Sar</taxon>
        <taxon>Alveolata</taxon>
        <taxon>Dinophyceae</taxon>
        <taxon>Suessiales</taxon>
        <taxon>Symbiodiniaceae</taxon>
        <taxon>Symbiodinium</taxon>
    </lineage>
</organism>
<comment type="caution">
    <text evidence="1">The sequence shown here is derived from an EMBL/GenBank/DDBJ whole genome shotgun (WGS) entry which is preliminary data.</text>
</comment>
<dbReference type="EMBL" id="CAJNIZ010047547">
    <property type="protein sequence ID" value="CAE7770264.1"/>
    <property type="molecule type" value="Genomic_DNA"/>
</dbReference>
<sequence>MHVRHGLKFTEGALYNFSEYVQPLNLLAMGSQDLPILYKEVAEGNATFKYPPQRFAKRRLFLSTEDPAVVEEGLELCKASPPWQVLYTKAARHNEDPWVKRESTHQARRME</sequence>
<gene>
    <name evidence="1" type="primary">FucT6</name>
    <name evidence="1" type="ORF">SPIL2461_LOCUS22676</name>
</gene>
<keyword evidence="2" id="KW-1185">Reference proteome</keyword>
<dbReference type="OrthoDB" id="2014825at2759"/>
<dbReference type="Proteomes" id="UP000649617">
    <property type="component" value="Unassembled WGS sequence"/>
</dbReference>